<evidence type="ECO:0000256" key="2">
    <source>
        <dbReference type="SAM" id="Phobius"/>
    </source>
</evidence>
<feature type="transmembrane region" description="Helical" evidence="2">
    <location>
        <begin position="258"/>
        <end position="282"/>
    </location>
</feature>
<protein>
    <submittedName>
        <fullName evidence="3">Uncharacterized protein</fullName>
    </submittedName>
</protein>
<organism evidence="3 4">
    <name type="scientific">Cephalotrichum gorgonifer</name>
    <dbReference type="NCBI Taxonomy" id="2041049"/>
    <lineage>
        <taxon>Eukaryota</taxon>
        <taxon>Fungi</taxon>
        <taxon>Dikarya</taxon>
        <taxon>Ascomycota</taxon>
        <taxon>Pezizomycotina</taxon>
        <taxon>Sordariomycetes</taxon>
        <taxon>Hypocreomycetidae</taxon>
        <taxon>Microascales</taxon>
        <taxon>Microascaceae</taxon>
        <taxon>Cephalotrichum</taxon>
    </lineage>
</organism>
<reference evidence="3" key="1">
    <citation type="submission" date="2018-03" db="EMBL/GenBank/DDBJ databases">
        <authorList>
            <person name="Guldener U."/>
        </authorList>
    </citation>
    <scope>NUCLEOTIDE SEQUENCE</scope>
</reference>
<gene>
    <name evidence="3" type="ORF">DNG_06202</name>
</gene>
<dbReference type="Pfam" id="PF20246">
    <property type="entry name" value="DUF6601"/>
    <property type="match status" value="1"/>
</dbReference>
<keyword evidence="2" id="KW-0812">Transmembrane</keyword>
<dbReference type="AlphaFoldDB" id="A0AAE8N184"/>
<dbReference type="PANTHER" id="PTHR34414:SF1">
    <property type="entry name" value="SUBTILISIN-LIKE SERINE PROTEASE"/>
    <property type="match status" value="1"/>
</dbReference>
<dbReference type="PANTHER" id="PTHR34414">
    <property type="entry name" value="HET DOMAIN-CONTAINING PROTEIN-RELATED"/>
    <property type="match status" value="1"/>
</dbReference>
<evidence type="ECO:0000313" key="3">
    <source>
        <dbReference type="EMBL" id="SPO03519.1"/>
    </source>
</evidence>
<feature type="transmembrane region" description="Helical" evidence="2">
    <location>
        <begin position="302"/>
        <end position="326"/>
    </location>
</feature>
<comment type="caution">
    <text evidence="3">The sequence shown here is derived from an EMBL/GenBank/DDBJ whole genome shotgun (WGS) entry which is preliminary data.</text>
</comment>
<dbReference type="InterPro" id="IPR046536">
    <property type="entry name" value="DUF6601"/>
</dbReference>
<accession>A0AAE8N184</accession>
<name>A0AAE8N184_9PEZI</name>
<evidence type="ECO:0000313" key="4">
    <source>
        <dbReference type="Proteomes" id="UP001187682"/>
    </source>
</evidence>
<sequence>MGEVPFPPNRQLCSELAIEERPPRRLIKTIKRAVEPTVPTRDVAVDDDYLPGQPWVRLRDDQETVSEFLKKETLTCDLDELAPHMWLLATQNSTHISSLTHQRVRGRQIVATEDPGLHLLWIYDRVFIKPLPEYLLSHAFWDYYLVDKASPIPLADREAILRAAKGFLRSYAFLIKSNADYLLATHDDSLGLVPKSISFPQLVGFLRCFKDIPDREVSPRYGYGGLRLTRLNFWAKVFLRRAHYFKSHGQYGAYFSQYYGPVLFVFAIVSVALGSMQVVLGVEADFDSGHEWASFAWMSRGFSVSILFVVLILALVLLGDLLFLVLREVIFTAGYRYGKKGLVAVDGGPESLRSSTKARGEAAADGNV</sequence>
<keyword evidence="2" id="KW-1133">Transmembrane helix</keyword>
<feature type="region of interest" description="Disordered" evidence="1">
    <location>
        <begin position="348"/>
        <end position="368"/>
    </location>
</feature>
<dbReference type="Proteomes" id="UP001187682">
    <property type="component" value="Unassembled WGS sequence"/>
</dbReference>
<proteinExistence type="predicted"/>
<keyword evidence="2" id="KW-0472">Membrane</keyword>
<keyword evidence="4" id="KW-1185">Reference proteome</keyword>
<dbReference type="EMBL" id="ONZQ02000008">
    <property type="protein sequence ID" value="SPO03519.1"/>
    <property type="molecule type" value="Genomic_DNA"/>
</dbReference>
<evidence type="ECO:0000256" key="1">
    <source>
        <dbReference type="SAM" id="MobiDB-lite"/>
    </source>
</evidence>